<keyword evidence="2" id="KW-1133">Transmembrane helix</keyword>
<proteinExistence type="predicted"/>
<feature type="region of interest" description="Disordered" evidence="1">
    <location>
        <begin position="374"/>
        <end position="410"/>
    </location>
</feature>
<feature type="transmembrane region" description="Helical" evidence="2">
    <location>
        <begin position="464"/>
        <end position="487"/>
    </location>
</feature>
<feature type="compositionally biased region" description="Basic and acidic residues" evidence="1">
    <location>
        <begin position="647"/>
        <end position="670"/>
    </location>
</feature>
<feature type="region of interest" description="Disordered" evidence="1">
    <location>
        <begin position="608"/>
        <end position="684"/>
    </location>
</feature>
<feature type="transmembrane region" description="Helical" evidence="2">
    <location>
        <begin position="494"/>
        <end position="516"/>
    </location>
</feature>
<reference evidence="4" key="1">
    <citation type="submission" date="2014-05" db="EMBL/GenBank/DDBJ databases">
        <title>The genome and life-stage specific transcriptomes of Globodera pallida elucidate key aspects of plant parasitism by a cyst nematode.</title>
        <authorList>
            <person name="Cotton J.A."/>
            <person name="Lilley C.J."/>
            <person name="Jones L.M."/>
            <person name="Kikuchi T."/>
            <person name="Reid A.J."/>
            <person name="Thorpe P."/>
            <person name="Tsai I.J."/>
            <person name="Beasley H."/>
            <person name="Blok V."/>
            <person name="Cock P.J.A."/>
            <person name="Van den Akker S.E."/>
            <person name="Holroyd N."/>
            <person name="Hunt M."/>
            <person name="Mantelin S."/>
            <person name="Naghra H."/>
            <person name="Pain A."/>
            <person name="Palomares-Rius J.E."/>
            <person name="Zarowiecki M."/>
            <person name="Berriman M."/>
            <person name="Jones J.T."/>
            <person name="Urwin P.E."/>
        </authorList>
    </citation>
    <scope>NUCLEOTIDE SEQUENCE [LARGE SCALE GENOMIC DNA]</scope>
    <source>
        <strain evidence="4">Lindley</strain>
    </source>
</reference>
<dbReference type="AlphaFoldDB" id="A0A183CGD7"/>
<feature type="chain" id="PRO_5008147585" evidence="3">
    <location>
        <begin position="23"/>
        <end position="684"/>
    </location>
</feature>
<evidence type="ECO:0000256" key="2">
    <source>
        <dbReference type="SAM" id="Phobius"/>
    </source>
</evidence>
<evidence type="ECO:0000313" key="4">
    <source>
        <dbReference type="Proteomes" id="UP000050741"/>
    </source>
</evidence>
<keyword evidence="4" id="KW-1185">Reference proteome</keyword>
<name>A0A183CGD7_GLOPA</name>
<evidence type="ECO:0000256" key="3">
    <source>
        <dbReference type="SAM" id="SignalP"/>
    </source>
</evidence>
<reference evidence="5" key="2">
    <citation type="submission" date="2016-06" db="UniProtKB">
        <authorList>
            <consortium name="WormBaseParasite"/>
        </authorList>
    </citation>
    <scope>IDENTIFICATION</scope>
</reference>
<feature type="compositionally biased region" description="Basic residues" evidence="1">
    <location>
        <begin position="634"/>
        <end position="646"/>
    </location>
</feature>
<keyword evidence="2" id="KW-0472">Membrane</keyword>
<feature type="compositionally biased region" description="Basic residues" evidence="1">
    <location>
        <begin position="671"/>
        <end position="684"/>
    </location>
</feature>
<evidence type="ECO:0000313" key="5">
    <source>
        <dbReference type="WBParaSite" id="GPLIN_001194200"/>
    </source>
</evidence>
<protein>
    <submittedName>
        <fullName evidence="5">J domain-containing protein</fullName>
    </submittedName>
</protein>
<feature type="signal peptide" evidence="3">
    <location>
        <begin position="1"/>
        <end position="22"/>
    </location>
</feature>
<accession>A0A183CGD7</accession>
<dbReference type="WBParaSite" id="GPLIN_001194200">
    <property type="protein sequence ID" value="GPLIN_001194200"/>
    <property type="gene ID" value="GPLIN_001194200"/>
</dbReference>
<sequence>MELRLISHLFILLLFLQENSLASLGLKKLFAFGHRSASAPPNGTKSPKVPFRRANSLQQRPIAGGGLSKPLMTTPLHAIELVNLLSTPDLYMDDAGGRSWTRIGPRDVERMRARGDDIGARIRRNIRNGVKEIGAQPVQELHDKAALLASNKSFDLSVLYSLLTLGDYLCDQLQLTSTEMREQIEKRSGFARKWFNKWPNVAELRGFDAGLGEKQRNLAKWATHLQKILEKAEVKVMPKDNLKEKFYDAIKVKRILKASDAKEFISVCDLEGDERMVKRKLQNTDLNKQSESATLSWASWATKQACKVQIGKKSSKMKEVKDLEGLDMQVCEGIKKGEDPNKIAQKMAPRLKKTVEEVDKSPAVQKELRKLSNEYPHQQQQMPKRRRRAKRAIWGGRKRKRGRGRKGTRKERLTVGMRSFMKLRPFVPHYLSGKPATLNARSPGARVRANRLNPRRHKRGSSGHFITCTLFFLLALFFAINTISAFFAIFSPAFIVAIVATVVLGMITGVITSAFMGKCAGPAAGMGGYVGGGYANGHGGRSFGSGGFGGGGFGGGGFGDGFKAKLPKFGHGHSAYAAMPPPGYPGFHGHTPEVYLLEEEYELKRERGGFSSSASYSASSSSSDENSGAGRSVERRKYRKGRRHKSYRETSNEDSGSGKRVVESEEEEKKVRRRTVTKYSYRRN</sequence>
<evidence type="ECO:0000256" key="1">
    <source>
        <dbReference type="SAM" id="MobiDB-lite"/>
    </source>
</evidence>
<feature type="compositionally biased region" description="Low complexity" evidence="1">
    <location>
        <begin position="609"/>
        <end position="631"/>
    </location>
</feature>
<dbReference type="Proteomes" id="UP000050741">
    <property type="component" value="Unassembled WGS sequence"/>
</dbReference>
<keyword evidence="3" id="KW-0732">Signal</keyword>
<organism evidence="4 5">
    <name type="scientific">Globodera pallida</name>
    <name type="common">Potato cyst nematode worm</name>
    <name type="synonym">Heterodera pallida</name>
    <dbReference type="NCBI Taxonomy" id="36090"/>
    <lineage>
        <taxon>Eukaryota</taxon>
        <taxon>Metazoa</taxon>
        <taxon>Ecdysozoa</taxon>
        <taxon>Nematoda</taxon>
        <taxon>Chromadorea</taxon>
        <taxon>Rhabditida</taxon>
        <taxon>Tylenchina</taxon>
        <taxon>Tylenchomorpha</taxon>
        <taxon>Tylenchoidea</taxon>
        <taxon>Heteroderidae</taxon>
        <taxon>Heteroderinae</taxon>
        <taxon>Globodera</taxon>
    </lineage>
</organism>
<feature type="compositionally biased region" description="Basic residues" evidence="1">
    <location>
        <begin position="383"/>
        <end position="409"/>
    </location>
</feature>
<keyword evidence="2" id="KW-0812">Transmembrane</keyword>